<sequence>MAAATAFFTFFALPPIVIILSQLSDELFSGQGQRVNMQLIHKLAEVFGERSARQLQDISRHLQQPPPSTWLTVFRIFLLLLASTTLFSIIKNSLNQLWRVKPVKNRRIWYLLLDRVVALGVIVYSGFLVFISLFIQEAVGSVQANLFKSGFGAEWLQESGDFVLTLILLTCWFTIVFKFLPDIRIRWRAAWVGALVTGLLVEIGEHVLDRLLITSSVNSFFGGSGAIILILLFVFYASLIFYYGASFTRRYAQRIHLAVKPDGQAVAYEIREVDNGPTQSDT</sequence>
<dbReference type="Pfam" id="PF03631">
    <property type="entry name" value="Virul_fac_BrkB"/>
    <property type="match status" value="1"/>
</dbReference>
<dbReference type="AlphaFoldDB" id="A0A7K0EJQ5"/>
<protein>
    <submittedName>
        <fullName evidence="7">YihY/virulence factor BrkB family protein</fullName>
    </submittedName>
</protein>
<dbReference type="PANTHER" id="PTHR30213:SF1">
    <property type="entry name" value="INNER MEMBRANE PROTEIN YHJD"/>
    <property type="match status" value="1"/>
</dbReference>
<dbReference type="OrthoDB" id="9797028at2"/>
<proteinExistence type="predicted"/>
<dbReference type="RefSeq" id="WP_154175468.1">
    <property type="nucleotide sequence ID" value="NZ_WJXZ01000006.1"/>
</dbReference>
<comment type="subcellular location">
    <subcellularLocation>
        <location evidence="1">Cell membrane</location>
        <topology evidence="1">Multi-pass membrane protein</topology>
    </subcellularLocation>
</comment>
<evidence type="ECO:0000256" key="3">
    <source>
        <dbReference type="ARBA" id="ARBA00022692"/>
    </source>
</evidence>
<dbReference type="EMBL" id="WJXZ01000006">
    <property type="protein sequence ID" value="MRS62093.1"/>
    <property type="molecule type" value="Genomic_DNA"/>
</dbReference>
<feature type="transmembrane region" description="Helical" evidence="6">
    <location>
        <begin position="155"/>
        <end position="177"/>
    </location>
</feature>
<feature type="transmembrane region" description="Helical" evidence="6">
    <location>
        <begin position="189"/>
        <end position="208"/>
    </location>
</feature>
<organism evidence="7 8">
    <name type="scientific">Larkinella terrae</name>
    <dbReference type="NCBI Taxonomy" id="2025311"/>
    <lineage>
        <taxon>Bacteria</taxon>
        <taxon>Pseudomonadati</taxon>
        <taxon>Bacteroidota</taxon>
        <taxon>Cytophagia</taxon>
        <taxon>Cytophagales</taxon>
        <taxon>Spirosomataceae</taxon>
        <taxon>Larkinella</taxon>
    </lineage>
</organism>
<dbReference type="PANTHER" id="PTHR30213">
    <property type="entry name" value="INNER MEMBRANE PROTEIN YHJD"/>
    <property type="match status" value="1"/>
</dbReference>
<keyword evidence="2" id="KW-1003">Cell membrane</keyword>
<keyword evidence="3 6" id="KW-0812">Transmembrane</keyword>
<accession>A0A7K0EJQ5</accession>
<dbReference type="InterPro" id="IPR017039">
    <property type="entry name" value="Virul_fac_BrkB"/>
</dbReference>
<evidence type="ECO:0000256" key="6">
    <source>
        <dbReference type="SAM" id="Phobius"/>
    </source>
</evidence>
<dbReference type="Proteomes" id="UP000441754">
    <property type="component" value="Unassembled WGS sequence"/>
</dbReference>
<dbReference type="GO" id="GO:0005886">
    <property type="term" value="C:plasma membrane"/>
    <property type="evidence" value="ECO:0007669"/>
    <property type="project" value="UniProtKB-SubCell"/>
</dbReference>
<name>A0A7K0EJQ5_9BACT</name>
<evidence type="ECO:0000313" key="7">
    <source>
        <dbReference type="EMBL" id="MRS62093.1"/>
    </source>
</evidence>
<keyword evidence="4 6" id="KW-1133">Transmembrane helix</keyword>
<feature type="transmembrane region" description="Helical" evidence="6">
    <location>
        <begin position="111"/>
        <end position="135"/>
    </location>
</feature>
<evidence type="ECO:0000256" key="1">
    <source>
        <dbReference type="ARBA" id="ARBA00004651"/>
    </source>
</evidence>
<evidence type="ECO:0000256" key="5">
    <source>
        <dbReference type="ARBA" id="ARBA00023136"/>
    </source>
</evidence>
<evidence type="ECO:0000256" key="4">
    <source>
        <dbReference type="ARBA" id="ARBA00022989"/>
    </source>
</evidence>
<gene>
    <name evidence="7" type="ORF">GJJ30_12400</name>
</gene>
<reference evidence="7 8" key="1">
    <citation type="journal article" date="2018" name="Antonie Van Leeuwenhoek">
        <title>Larkinella terrae sp. nov., isolated from soil on Jeju Island, South Korea.</title>
        <authorList>
            <person name="Ten L.N."/>
            <person name="Jeon J."/>
            <person name="Park S.J."/>
            <person name="Park S."/>
            <person name="Lee S.Y."/>
            <person name="Kim M.K."/>
            <person name="Jung H.Y."/>
        </authorList>
    </citation>
    <scope>NUCLEOTIDE SEQUENCE [LARGE SCALE GENOMIC DNA]</scope>
    <source>
        <strain evidence="7 8">KCTC 52001</strain>
    </source>
</reference>
<comment type="caution">
    <text evidence="7">The sequence shown here is derived from an EMBL/GenBank/DDBJ whole genome shotgun (WGS) entry which is preliminary data.</text>
</comment>
<keyword evidence="5 6" id="KW-0472">Membrane</keyword>
<feature type="transmembrane region" description="Helical" evidence="6">
    <location>
        <begin position="70"/>
        <end position="90"/>
    </location>
</feature>
<dbReference type="PIRSF" id="PIRSF035875">
    <property type="entry name" value="RNase_BN"/>
    <property type="match status" value="1"/>
</dbReference>
<keyword evidence="8" id="KW-1185">Reference proteome</keyword>
<evidence type="ECO:0000313" key="8">
    <source>
        <dbReference type="Proteomes" id="UP000441754"/>
    </source>
</evidence>
<evidence type="ECO:0000256" key="2">
    <source>
        <dbReference type="ARBA" id="ARBA00022475"/>
    </source>
</evidence>
<feature type="transmembrane region" description="Helical" evidence="6">
    <location>
        <begin position="220"/>
        <end position="245"/>
    </location>
</feature>